<feature type="domain" description="RCK C-terminal" evidence="4">
    <location>
        <begin position="243"/>
        <end position="332"/>
    </location>
</feature>
<evidence type="ECO:0000259" key="3">
    <source>
        <dbReference type="PROSITE" id="PS51201"/>
    </source>
</evidence>
<dbReference type="InterPro" id="IPR050721">
    <property type="entry name" value="Trk_Ktr_HKT_K-transport"/>
</dbReference>
<name>A0A1X0XZB2_9BACT</name>
<gene>
    <name evidence="5" type="ORF">B5V00_12485</name>
</gene>
<dbReference type="InterPro" id="IPR006037">
    <property type="entry name" value="RCK_C"/>
</dbReference>
<dbReference type="OrthoDB" id="9781411at2"/>
<dbReference type="InterPro" id="IPR003148">
    <property type="entry name" value="RCK_N"/>
</dbReference>
<keyword evidence="5" id="KW-0407">Ion channel</keyword>
<dbReference type="InterPro" id="IPR013099">
    <property type="entry name" value="K_chnl_dom"/>
</dbReference>
<evidence type="ECO:0000313" key="6">
    <source>
        <dbReference type="Proteomes" id="UP000193136"/>
    </source>
</evidence>
<dbReference type="GO" id="GO:0008324">
    <property type="term" value="F:monoatomic cation transmembrane transporter activity"/>
    <property type="evidence" value="ECO:0007669"/>
    <property type="project" value="InterPro"/>
</dbReference>
<dbReference type="GO" id="GO:0006813">
    <property type="term" value="P:potassium ion transport"/>
    <property type="evidence" value="ECO:0007669"/>
    <property type="project" value="InterPro"/>
</dbReference>
<dbReference type="Gene3D" id="3.40.50.720">
    <property type="entry name" value="NAD(P)-binding Rossmann-like Domain"/>
    <property type="match status" value="1"/>
</dbReference>
<dbReference type="Pfam" id="PF02254">
    <property type="entry name" value="TrkA_N"/>
    <property type="match status" value="1"/>
</dbReference>
<keyword evidence="5" id="KW-0813">Transport</keyword>
<keyword evidence="2" id="KW-0812">Transmembrane</keyword>
<dbReference type="Gene3D" id="3.30.70.1450">
    <property type="entry name" value="Regulator of K+ conductance, C-terminal domain"/>
    <property type="match status" value="1"/>
</dbReference>
<proteinExistence type="predicted"/>
<dbReference type="EMBL" id="NAAD01000016">
    <property type="protein sequence ID" value="ORJ58271.1"/>
    <property type="molecule type" value="Genomic_DNA"/>
</dbReference>
<dbReference type="SUPFAM" id="SSF116726">
    <property type="entry name" value="TrkA C-terminal domain-like"/>
    <property type="match status" value="1"/>
</dbReference>
<evidence type="ECO:0000259" key="4">
    <source>
        <dbReference type="PROSITE" id="PS51202"/>
    </source>
</evidence>
<dbReference type="InterPro" id="IPR036721">
    <property type="entry name" value="RCK_C_sf"/>
</dbReference>
<keyword evidence="2" id="KW-1133">Transmembrane helix</keyword>
<sequence>MDPVRHLRFSLLTLVAVIGFGTVGYSLLEGWAPFDALYMTVITLSTVGFREVRTLSPEGKAFTILLIIFGAGIIAYAVGSLIRLTVEGQLRQLLGRKKLQKQIAKLQGHYIVCGYGRIGALICREFSARPLPFVVVEKDPVLCGRLSDDGILFVAGDATDDATLEAAGIRKANGLITAVTSDTENVYITLTARGLNPNLFILARAGEEGSELKLRRAGASKVISPYVIGATRMAQAILRPSVVDFIEIATADHNLELQMEEVTVGRESSLAGQTLLTSGIRKDLGTIIVGIKKRDGTMVFNPASETVIAAGDILITLGERPAIENLERIAAGRS</sequence>
<evidence type="ECO:0000256" key="1">
    <source>
        <dbReference type="ARBA" id="ARBA00004651"/>
    </source>
</evidence>
<keyword evidence="5" id="KW-0406">Ion transport</keyword>
<comment type="subcellular location">
    <subcellularLocation>
        <location evidence="1">Cell membrane</location>
        <topology evidence="1">Multi-pass membrane protein</topology>
    </subcellularLocation>
</comment>
<dbReference type="Pfam" id="PF02080">
    <property type="entry name" value="TrkA_C"/>
    <property type="match status" value="1"/>
</dbReference>
<feature type="transmembrane region" description="Helical" evidence="2">
    <location>
        <begin position="61"/>
        <end position="82"/>
    </location>
</feature>
<dbReference type="Proteomes" id="UP000193136">
    <property type="component" value="Unassembled WGS sequence"/>
</dbReference>
<dbReference type="SUPFAM" id="SSF51735">
    <property type="entry name" value="NAD(P)-binding Rossmann-fold domains"/>
    <property type="match status" value="1"/>
</dbReference>
<evidence type="ECO:0000313" key="5">
    <source>
        <dbReference type="EMBL" id="ORJ58271.1"/>
    </source>
</evidence>
<dbReference type="InterPro" id="IPR036291">
    <property type="entry name" value="NAD(P)-bd_dom_sf"/>
</dbReference>
<dbReference type="Pfam" id="PF07885">
    <property type="entry name" value="Ion_trans_2"/>
    <property type="match status" value="1"/>
</dbReference>
<dbReference type="GO" id="GO:0005886">
    <property type="term" value="C:plasma membrane"/>
    <property type="evidence" value="ECO:0007669"/>
    <property type="project" value="UniProtKB-SubCell"/>
</dbReference>
<feature type="domain" description="RCK N-terminal" evidence="3">
    <location>
        <begin position="107"/>
        <end position="224"/>
    </location>
</feature>
<dbReference type="PROSITE" id="PS51201">
    <property type="entry name" value="RCK_N"/>
    <property type="match status" value="1"/>
</dbReference>
<keyword evidence="6" id="KW-1185">Reference proteome</keyword>
<dbReference type="PROSITE" id="PS51202">
    <property type="entry name" value="RCK_C"/>
    <property type="match status" value="1"/>
</dbReference>
<dbReference type="STRING" id="1969733.B5V00_12485"/>
<dbReference type="PANTHER" id="PTHR43833">
    <property type="entry name" value="POTASSIUM CHANNEL PROTEIN 2-RELATED-RELATED"/>
    <property type="match status" value="1"/>
</dbReference>
<dbReference type="AlphaFoldDB" id="A0A1X0XZB2"/>
<protein>
    <submittedName>
        <fullName evidence="5">Potassium channel protein</fullName>
    </submittedName>
</protein>
<comment type="caution">
    <text evidence="5">The sequence shown here is derived from an EMBL/GenBank/DDBJ whole genome shotgun (WGS) entry which is preliminary data.</text>
</comment>
<dbReference type="SUPFAM" id="SSF81324">
    <property type="entry name" value="Voltage-gated potassium channels"/>
    <property type="match status" value="1"/>
</dbReference>
<feature type="transmembrane region" description="Helical" evidence="2">
    <location>
        <begin position="7"/>
        <end position="25"/>
    </location>
</feature>
<dbReference type="Gene3D" id="1.10.287.70">
    <property type="match status" value="1"/>
</dbReference>
<reference evidence="5 6" key="1">
    <citation type="submission" date="2017-03" db="EMBL/GenBank/DDBJ databases">
        <title>Genome sequence of Geothermobacter sp. EPR-M, Deep-Sea Iron Reducer.</title>
        <authorList>
            <person name="Tully B."/>
            <person name="Savalia P."/>
            <person name="Abuyen K."/>
            <person name="Baughan C."/>
            <person name="Romero E."/>
            <person name="Ronkowski C."/>
            <person name="Torres B."/>
            <person name="Tremblay J."/>
            <person name="Trujillo A."/>
            <person name="Tyler M."/>
            <person name="Perez-Rodriguez I."/>
            <person name="Amend J."/>
        </authorList>
    </citation>
    <scope>NUCLEOTIDE SEQUENCE [LARGE SCALE GENOMIC DNA]</scope>
    <source>
        <strain evidence="5 6">EPR-M</strain>
    </source>
</reference>
<keyword evidence="2" id="KW-0472">Membrane</keyword>
<evidence type="ECO:0000256" key="2">
    <source>
        <dbReference type="SAM" id="Phobius"/>
    </source>
</evidence>
<organism evidence="5 6">
    <name type="scientific">Geothermobacter hydrogeniphilus</name>
    <dbReference type="NCBI Taxonomy" id="1969733"/>
    <lineage>
        <taxon>Bacteria</taxon>
        <taxon>Pseudomonadati</taxon>
        <taxon>Thermodesulfobacteriota</taxon>
        <taxon>Desulfuromonadia</taxon>
        <taxon>Desulfuromonadales</taxon>
        <taxon>Geothermobacteraceae</taxon>
        <taxon>Geothermobacter</taxon>
    </lineage>
</organism>
<accession>A0A1X0XZB2</accession>
<dbReference type="RefSeq" id="WP_085011140.1">
    <property type="nucleotide sequence ID" value="NZ_NAAD01000016.1"/>
</dbReference>
<dbReference type="PANTHER" id="PTHR43833:SF9">
    <property type="entry name" value="POTASSIUM CHANNEL PROTEIN YUGO-RELATED"/>
    <property type="match status" value="1"/>
</dbReference>